<sequence>MAMTREEFLKSSGLKVQVLELWIEQEWLVPERTPSGLRFREIDVARARLIGELQSGIGANEAGIDVILHLMDQLHGMRRALAELRREMGKADV</sequence>
<evidence type="ECO:0000313" key="2">
    <source>
        <dbReference type="Proteomes" id="UP000295351"/>
    </source>
</evidence>
<keyword evidence="2" id="KW-1185">Reference proteome</keyword>
<dbReference type="AlphaFoldDB" id="A0A4R2CWK5"/>
<accession>A0A4R2CWK5</accession>
<dbReference type="EMBL" id="SLVX01000005">
    <property type="protein sequence ID" value="TCN46098.1"/>
    <property type="molecule type" value="Genomic_DNA"/>
</dbReference>
<dbReference type="RefSeq" id="WP_342636209.1">
    <property type="nucleotide sequence ID" value="NZ_BAABEI010000002.1"/>
</dbReference>
<dbReference type="Proteomes" id="UP000295351">
    <property type="component" value="Unassembled WGS sequence"/>
</dbReference>
<name>A0A4R2CWK5_SHIGR</name>
<gene>
    <name evidence="1" type="ORF">EV665_105185</name>
</gene>
<evidence type="ECO:0000313" key="1">
    <source>
        <dbReference type="EMBL" id="TCN46098.1"/>
    </source>
</evidence>
<dbReference type="Pfam" id="PF13591">
    <property type="entry name" value="MerR_2"/>
    <property type="match status" value="1"/>
</dbReference>
<reference evidence="1 2" key="1">
    <citation type="submission" date="2019-03" db="EMBL/GenBank/DDBJ databases">
        <title>Genomic Encyclopedia of Type Strains, Phase IV (KMG-IV): sequencing the most valuable type-strain genomes for metagenomic binning, comparative biology and taxonomic classification.</title>
        <authorList>
            <person name="Goeker M."/>
        </authorList>
    </citation>
    <scope>NUCLEOTIDE SEQUENCE [LARGE SCALE GENOMIC DNA]</scope>
    <source>
        <strain evidence="1 2">DSM 18401</strain>
    </source>
</reference>
<dbReference type="Gene3D" id="1.10.1660.10">
    <property type="match status" value="1"/>
</dbReference>
<comment type="caution">
    <text evidence="1">The sequence shown here is derived from an EMBL/GenBank/DDBJ whole genome shotgun (WGS) entry which is preliminary data.</text>
</comment>
<proteinExistence type="predicted"/>
<organism evidence="1 2">
    <name type="scientific">Shinella granuli</name>
    <dbReference type="NCBI Taxonomy" id="323621"/>
    <lineage>
        <taxon>Bacteria</taxon>
        <taxon>Pseudomonadati</taxon>
        <taxon>Pseudomonadota</taxon>
        <taxon>Alphaproteobacteria</taxon>
        <taxon>Hyphomicrobiales</taxon>
        <taxon>Rhizobiaceae</taxon>
        <taxon>Shinella</taxon>
    </lineage>
</organism>
<dbReference type="InterPro" id="IPR009061">
    <property type="entry name" value="DNA-bd_dom_put_sf"/>
</dbReference>
<dbReference type="SUPFAM" id="SSF46955">
    <property type="entry name" value="Putative DNA-binding domain"/>
    <property type="match status" value="1"/>
</dbReference>
<protein>
    <submittedName>
        <fullName evidence="1">Chaperone modulatory protein CbpM</fullName>
    </submittedName>
</protein>